<dbReference type="SMART" id="SM00698">
    <property type="entry name" value="MORN"/>
    <property type="match status" value="7"/>
</dbReference>
<dbReference type="AlphaFoldDB" id="A0ABD3QJ85"/>
<protein>
    <recommendedName>
        <fullName evidence="4">SAM domain-containing protein</fullName>
    </recommendedName>
</protein>
<sequence length="357" mass="40199">MSTYGISLFEHNHHHDAPSTENGSIRNTEAVGKCPSCGTQTHEWKKRLLGGWKLCALTNMYVLKGKCLICDPITGAGRPDPGSTPPFGVVTTTQKRIKIDGVWGNYVGNVDSKGRPHGKGNMSWSNGDEYQGEWTAGKKEGSGKHHWKNSGDEYEGQWKNGKRDGKGRYLWADGIIYYGQWKNGEREGIGEYLGTNRDRYIGEWKNDKMCGRGKYLWADGSVYEGDFKNGKKEGTGKMCYTDGSYYEGEWKNGQEDGWGKEQSADKTSYTGKWKNGVRVELTAVEDWLLAALPMIDPDDLTKYSEHLQKDGFESPDMLDAYLKESDLDFMKKGHRRQLIEKLNEKKAGANLVLNFEA</sequence>
<evidence type="ECO:0000313" key="2">
    <source>
        <dbReference type="EMBL" id="KAL3800484.1"/>
    </source>
</evidence>
<dbReference type="InterPro" id="IPR003409">
    <property type="entry name" value="MORN"/>
</dbReference>
<keyword evidence="3" id="KW-1185">Reference proteome</keyword>
<keyword evidence="1" id="KW-0677">Repeat</keyword>
<dbReference type="PANTHER" id="PTHR43215">
    <property type="entry name" value="RADIAL SPOKE HEAD 1 HOMOLOG"/>
    <property type="match status" value="1"/>
</dbReference>
<dbReference type="PANTHER" id="PTHR43215:SF14">
    <property type="entry name" value="RADIAL SPOKE HEAD 1 HOMOLOG"/>
    <property type="match status" value="1"/>
</dbReference>
<gene>
    <name evidence="2" type="ORF">HJC23_011721</name>
</gene>
<evidence type="ECO:0008006" key="4">
    <source>
        <dbReference type="Google" id="ProtNLM"/>
    </source>
</evidence>
<evidence type="ECO:0000256" key="1">
    <source>
        <dbReference type="ARBA" id="ARBA00022737"/>
    </source>
</evidence>
<dbReference type="Gene3D" id="2.20.110.10">
    <property type="entry name" value="Histone H3 K4-specific methyltransferase SET7/9 N-terminal domain"/>
    <property type="match status" value="3"/>
</dbReference>
<dbReference type="Pfam" id="PF02493">
    <property type="entry name" value="MORN"/>
    <property type="match status" value="8"/>
</dbReference>
<accession>A0ABD3QJ85</accession>
<name>A0ABD3QJ85_9STRA</name>
<dbReference type="EMBL" id="JABMIG020000032">
    <property type="protein sequence ID" value="KAL3800484.1"/>
    <property type="molecule type" value="Genomic_DNA"/>
</dbReference>
<dbReference type="SUPFAM" id="SSF82185">
    <property type="entry name" value="Histone H3 K4-specific methyltransferase SET7/9 N-terminal domain"/>
    <property type="match status" value="2"/>
</dbReference>
<proteinExistence type="predicted"/>
<organism evidence="2 3">
    <name type="scientific">Cyclotella cryptica</name>
    <dbReference type="NCBI Taxonomy" id="29204"/>
    <lineage>
        <taxon>Eukaryota</taxon>
        <taxon>Sar</taxon>
        <taxon>Stramenopiles</taxon>
        <taxon>Ochrophyta</taxon>
        <taxon>Bacillariophyta</taxon>
        <taxon>Coscinodiscophyceae</taxon>
        <taxon>Thalassiosirophycidae</taxon>
        <taxon>Stephanodiscales</taxon>
        <taxon>Stephanodiscaceae</taxon>
        <taxon>Cyclotella</taxon>
    </lineage>
</organism>
<reference evidence="2 3" key="1">
    <citation type="journal article" date="2020" name="G3 (Bethesda)">
        <title>Improved Reference Genome for Cyclotella cryptica CCMP332, a Model for Cell Wall Morphogenesis, Salinity Adaptation, and Lipid Production in Diatoms (Bacillariophyta).</title>
        <authorList>
            <person name="Roberts W.R."/>
            <person name="Downey K.M."/>
            <person name="Ruck E.C."/>
            <person name="Traller J.C."/>
            <person name="Alverson A.J."/>
        </authorList>
    </citation>
    <scope>NUCLEOTIDE SEQUENCE [LARGE SCALE GENOMIC DNA]</scope>
    <source>
        <strain evidence="2 3">CCMP332</strain>
    </source>
</reference>
<dbReference type="Proteomes" id="UP001516023">
    <property type="component" value="Unassembled WGS sequence"/>
</dbReference>
<evidence type="ECO:0000313" key="3">
    <source>
        <dbReference type="Proteomes" id="UP001516023"/>
    </source>
</evidence>
<comment type="caution">
    <text evidence="2">The sequence shown here is derived from an EMBL/GenBank/DDBJ whole genome shotgun (WGS) entry which is preliminary data.</text>
</comment>